<accession>A0A318FSD3</accession>
<feature type="transmembrane region" description="Helical" evidence="1">
    <location>
        <begin position="43"/>
        <end position="65"/>
    </location>
</feature>
<evidence type="ECO:0000313" key="3">
    <source>
        <dbReference type="Proteomes" id="UP000247485"/>
    </source>
</evidence>
<dbReference type="Proteomes" id="UP000247485">
    <property type="component" value="Unassembled WGS sequence"/>
</dbReference>
<feature type="transmembrane region" description="Helical" evidence="1">
    <location>
        <begin position="12"/>
        <end position="37"/>
    </location>
</feature>
<dbReference type="AlphaFoldDB" id="A0A318FSD3"/>
<evidence type="ECO:0000256" key="1">
    <source>
        <dbReference type="SAM" id="Phobius"/>
    </source>
</evidence>
<gene>
    <name evidence="2" type="ORF">DET57_10764</name>
</gene>
<name>A0A318FSD3_KLEOX</name>
<comment type="caution">
    <text evidence="2">The sequence shown here is derived from an EMBL/GenBank/DDBJ whole genome shotgun (WGS) entry which is preliminary data.</text>
</comment>
<dbReference type="EMBL" id="QJJG01000007">
    <property type="protein sequence ID" value="PXW45271.1"/>
    <property type="molecule type" value="Genomic_DNA"/>
</dbReference>
<sequence>MPSHLKRLSHPIFFYTLICIISIIVIDFLTSSLIHRISTTSPTLFPVMTISLMSFHITIACFMAMKYLCDKKNCTWPPSPSLSTAQPC</sequence>
<organism evidence="2 3">
    <name type="scientific">Klebsiella oxytoca</name>
    <dbReference type="NCBI Taxonomy" id="571"/>
    <lineage>
        <taxon>Bacteria</taxon>
        <taxon>Pseudomonadati</taxon>
        <taxon>Pseudomonadota</taxon>
        <taxon>Gammaproteobacteria</taxon>
        <taxon>Enterobacterales</taxon>
        <taxon>Enterobacteriaceae</taxon>
        <taxon>Klebsiella/Raoultella group</taxon>
        <taxon>Klebsiella</taxon>
    </lineage>
</organism>
<keyword evidence="1" id="KW-0812">Transmembrane</keyword>
<keyword evidence="1" id="KW-1133">Transmembrane helix</keyword>
<proteinExistence type="predicted"/>
<evidence type="ECO:0000313" key="2">
    <source>
        <dbReference type="EMBL" id="PXW45271.1"/>
    </source>
</evidence>
<keyword evidence="1" id="KW-0472">Membrane</keyword>
<reference evidence="2 3" key="1">
    <citation type="submission" date="2018-05" db="EMBL/GenBank/DDBJ databases">
        <title>Freshwater and sediment microbial communities from various areas in North America, analyzing microbe dynamics in response to fracking.</title>
        <authorList>
            <person name="Lamendella R."/>
        </authorList>
    </citation>
    <scope>NUCLEOTIDE SEQUENCE [LARGE SCALE GENOMIC DNA]</scope>
    <source>
        <strain evidence="2 3">67</strain>
    </source>
</reference>
<protein>
    <submittedName>
        <fullName evidence="2">Membrane-associated sensor protein</fullName>
    </submittedName>
</protein>